<keyword evidence="3 5" id="KW-1133">Transmembrane helix</keyword>
<comment type="caution">
    <text evidence="6">The sequence shown here is derived from an EMBL/GenBank/DDBJ whole genome shotgun (WGS) entry which is preliminary data.</text>
</comment>
<dbReference type="GO" id="GO:0007189">
    <property type="term" value="P:adenylate cyclase-activating G protein-coupled receptor signaling pathway"/>
    <property type="evidence" value="ECO:0007669"/>
    <property type="project" value="TreeGrafter"/>
</dbReference>
<evidence type="ECO:0000256" key="2">
    <source>
        <dbReference type="ARBA" id="ARBA00022692"/>
    </source>
</evidence>
<proteinExistence type="predicted"/>
<dbReference type="PANTHER" id="PTHR23112">
    <property type="entry name" value="G PROTEIN-COUPLED RECEPTOR 157-RELATED"/>
    <property type="match status" value="1"/>
</dbReference>
<gene>
    <name evidence="6" type="ORF">mPipKuh1_017531</name>
</gene>
<dbReference type="EMBL" id="JACAGB010000020">
    <property type="protein sequence ID" value="KAF6312311.1"/>
    <property type="molecule type" value="Genomic_DNA"/>
</dbReference>
<feature type="transmembrane region" description="Helical" evidence="5">
    <location>
        <begin position="20"/>
        <end position="45"/>
    </location>
</feature>
<evidence type="ECO:0000256" key="5">
    <source>
        <dbReference type="SAM" id="Phobius"/>
    </source>
</evidence>
<accession>A0A7J7UHP8</accession>
<evidence type="ECO:0000256" key="1">
    <source>
        <dbReference type="ARBA" id="ARBA00004141"/>
    </source>
</evidence>
<feature type="transmembrane region" description="Helical" evidence="5">
    <location>
        <begin position="57"/>
        <end position="78"/>
    </location>
</feature>
<keyword evidence="4 5" id="KW-0472">Membrane</keyword>
<comment type="subcellular location">
    <subcellularLocation>
        <location evidence="1">Membrane</location>
        <topology evidence="1">Multi-pass membrane protein</topology>
    </subcellularLocation>
</comment>
<keyword evidence="7" id="KW-1185">Reference proteome</keyword>
<protein>
    <submittedName>
        <fullName evidence="6">Transmembrane protein 116</fullName>
    </submittedName>
</protein>
<reference evidence="6 7" key="1">
    <citation type="journal article" date="2020" name="Nature">
        <title>Six reference-quality genomes reveal evolution of bat adaptations.</title>
        <authorList>
            <person name="Jebb D."/>
            <person name="Huang Z."/>
            <person name="Pippel M."/>
            <person name="Hughes G.M."/>
            <person name="Lavrichenko K."/>
            <person name="Devanna P."/>
            <person name="Winkler S."/>
            <person name="Jermiin L.S."/>
            <person name="Skirmuntt E.C."/>
            <person name="Katzourakis A."/>
            <person name="Burkitt-Gray L."/>
            <person name="Ray D.A."/>
            <person name="Sullivan K.A.M."/>
            <person name="Roscito J.G."/>
            <person name="Kirilenko B.M."/>
            <person name="Davalos L.M."/>
            <person name="Corthals A.P."/>
            <person name="Power M.L."/>
            <person name="Jones G."/>
            <person name="Ransome R.D."/>
            <person name="Dechmann D.K.N."/>
            <person name="Locatelli A.G."/>
            <person name="Puechmaille S.J."/>
            <person name="Fedrigo O."/>
            <person name="Jarvis E.D."/>
            <person name="Hiller M."/>
            <person name="Vernes S.C."/>
            <person name="Myers E.W."/>
            <person name="Teeling E.C."/>
        </authorList>
    </citation>
    <scope>NUCLEOTIDE SEQUENCE [LARGE SCALE GENOMIC DNA]</scope>
    <source>
        <strain evidence="6">MPipKuh1</strain>
        <tissue evidence="6">Flight muscle</tissue>
    </source>
</reference>
<evidence type="ECO:0000313" key="6">
    <source>
        <dbReference type="EMBL" id="KAF6312311.1"/>
    </source>
</evidence>
<feature type="transmembrane region" description="Helical" evidence="5">
    <location>
        <begin position="98"/>
        <end position="115"/>
    </location>
</feature>
<dbReference type="Proteomes" id="UP000558488">
    <property type="component" value="Unassembled WGS sequence"/>
</dbReference>
<dbReference type="GO" id="GO:0004930">
    <property type="term" value="F:G protein-coupled receptor activity"/>
    <property type="evidence" value="ECO:0007669"/>
    <property type="project" value="TreeGrafter"/>
</dbReference>
<keyword evidence="2 5" id="KW-0812">Transmembrane</keyword>
<dbReference type="GO" id="GO:0005886">
    <property type="term" value="C:plasma membrane"/>
    <property type="evidence" value="ECO:0007669"/>
    <property type="project" value="TreeGrafter"/>
</dbReference>
<evidence type="ECO:0000256" key="3">
    <source>
        <dbReference type="ARBA" id="ARBA00022989"/>
    </source>
</evidence>
<feature type="transmembrane region" description="Helical" evidence="5">
    <location>
        <begin position="143"/>
        <end position="165"/>
    </location>
</feature>
<dbReference type="AlphaFoldDB" id="A0A7J7UHP8"/>
<feature type="transmembrane region" description="Helical" evidence="5">
    <location>
        <begin position="203"/>
        <end position="227"/>
    </location>
</feature>
<name>A0A7J7UHP8_PIPKU</name>
<feature type="transmembrane region" description="Helical" evidence="5">
    <location>
        <begin position="260"/>
        <end position="281"/>
    </location>
</feature>
<evidence type="ECO:0000313" key="7">
    <source>
        <dbReference type="Proteomes" id="UP000558488"/>
    </source>
</evidence>
<evidence type="ECO:0000256" key="4">
    <source>
        <dbReference type="ARBA" id="ARBA00023136"/>
    </source>
</evidence>
<dbReference type="PANTHER" id="PTHR23112:SF0">
    <property type="entry name" value="TRANSMEMBRANE PROTEIN 116"/>
    <property type="match status" value="1"/>
</dbReference>
<dbReference type="Gene3D" id="1.20.1070.10">
    <property type="entry name" value="Rhodopsin 7-helix transmembrane proteins"/>
    <property type="match status" value="1"/>
</dbReference>
<organism evidence="6 7">
    <name type="scientific">Pipistrellus kuhlii</name>
    <name type="common">Kuhl's pipistrelle</name>
    <dbReference type="NCBI Taxonomy" id="59472"/>
    <lineage>
        <taxon>Eukaryota</taxon>
        <taxon>Metazoa</taxon>
        <taxon>Chordata</taxon>
        <taxon>Craniata</taxon>
        <taxon>Vertebrata</taxon>
        <taxon>Euteleostomi</taxon>
        <taxon>Mammalia</taxon>
        <taxon>Eutheria</taxon>
        <taxon>Laurasiatheria</taxon>
        <taxon>Chiroptera</taxon>
        <taxon>Yangochiroptera</taxon>
        <taxon>Vespertilionidae</taxon>
        <taxon>Pipistrellus</taxon>
    </lineage>
</organism>
<sequence length="299" mass="33843">MAFLLEARILTDNLDLVYFAIQWIQFVMATLSVIGSSSLIAYAVFQNIQKSPEMRPLFYLSFSDLLLGICWLIEALLYGTSTANKDIVCYNLQAVGQIFYISSFLYTVNYIWYLYKELRMKHTHSGQSTFSLVINNTCQVGQIAIISSSLIPLLLMIPVFCLGNASECYHNFSQNHGCILMHSPPSAMAELLPSANTSVCSTLYFYGLIVFLTSFLLSLFTIVVLLIQAQTLYKKFVKSTGFLGSEQWAVIHIVEQRVRFYPVAFLCCWGPAVILMIIKLIEPQDTKLHMALYVLQVHT</sequence>